<dbReference type="STRING" id="1798542.A3F54_03925"/>
<gene>
    <name evidence="2" type="ORF">A3F54_03925</name>
</gene>
<organism evidence="2 3">
    <name type="scientific">Candidatus Kerfeldbacteria bacterium RIFCSPHIGHO2_12_FULL_48_17</name>
    <dbReference type="NCBI Taxonomy" id="1798542"/>
    <lineage>
        <taxon>Bacteria</taxon>
        <taxon>Candidatus Kerfeldiibacteriota</taxon>
    </lineage>
</organism>
<dbReference type="Proteomes" id="UP000176952">
    <property type="component" value="Unassembled WGS sequence"/>
</dbReference>
<evidence type="ECO:0000256" key="1">
    <source>
        <dbReference type="SAM" id="MobiDB-lite"/>
    </source>
</evidence>
<comment type="caution">
    <text evidence="2">The sequence shown here is derived from an EMBL/GenBank/DDBJ whole genome shotgun (WGS) entry which is preliminary data.</text>
</comment>
<dbReference type="AlphaFoldDB" id="A0A1G2B545"/>
<evidence type="ECO:0000313" key="3">
    <source>
        <dbReference type="Proteomes" id="UP000176952"/>
    </source>
</evidence>
<sequence>MSQEKDFEFFLSDPGYKKNEDGQEDSLKETADADDGSRKSEIPENLNNDEVPATKEELNIKIAAIHEKYKGHEDLKTKEQEEIDFWKKSFREKKASVENNQANTTSLFSVAREMQDKNIDKNKITLEKKKDDGPLKETMARTFLEYFDALSQNPIKGEEDMIQEAMNTVSEEFAADFKNKKEAKEILEQLIVGNEDILGGKIENICRKNFQGVIRSVVEAQEATGIKVSQSLDAAEGTLKIISEQSLEIGLPEKYVQRLTESLREEWLSDERLMGMLDYQLGEDASEEVEKTLNSIDFSELLRRAEELSNLVASQEIAQLVSDKGFDSKEVKKIWQELMSDKLQTRTRNLLKEWKSDLESLESEKITEKHGPGDVILDERKRYKGKSDREIKEILDYEDGIIDPAFWTRSLREVKKGIKESQAISNVVTKTWEEINVFKENTDKVFGKQKYLDNLITEIKTFKSEADEYSQQLKKYQR</sequence>
<evidence type="ECO:0000313" key="2">
    <source>
        <dbReference type="EMBL" id="OGY84311.1"/>
    </source>
</evidence>
<reference evidence="2 3" key="1">
    <citation type="journal article" date="2016" name="Nat. Commun.">
        <title>Thousands of microbial genomes shed light on interconnected biogeochemical processes in an aquifer system.</title>
        <authorList>
            <person name="Anantharaman K."/>
            <person name="Brown C.T."/>
            <person name="Hug L.A."/>
            <person name="Sharon I."/>
            <person name="Castelle C.J."/>
            <person name="Probst A.J."/>
            <person name="Thomas B.C."/>
            <person name="Singh A."/>
            <person name="Wilkins M.J."/>
            <person name="Karaoz U."/>
            <person name="Brodie E.L."/>
            <person name="Williams K.H."/>
            <person name="Hubbard S.S."/>
            <person name="Banfield J.F."/>
        </authorList>
    </citation>
    <scope>NUCLEOTIDE SEQUENCE [LARGE SCALE GENOMIC DNA]</scope>
</reference>
<feature type="compositionally biased region" description="Basic and acidic residues" evidence="1">
    <location>
        <begin position="15"/>
        <end position="42"/>
    </location>
</feature>
<protein>
    <submittedName>
        <fullName evidence="2">Uncharacterized protein</fullName>
    </submittedName>
</protein>
<name>A0A1G2B545_9BACT</name>
<feature type="region of interest" description="Disordered" evidence="1">
    <location>
        <begin position="1"/>
        <end position="55"/>
    </location>
</feature>
<dbReference type="EMBL" id="MHKD01000015">
    <property type="protein sequence ID" value="OGY84311.1"/>
    <property type="molecule type" value="Genomic_DNA"/>
</dbReference>
<accession>A0A1G2B545</accession>
<proteinExistence type="predicted"/>